<dbReference type="SUPFAM" id="SSF51556">
    <property type="entry name" value="Metallo-dependent hydrolases"/>
    <property type="match status" value="1"/>
</dbReference>
<dbReference type="Gene3D" id="2.30.40.10">
    <property type="entry name" value="Urease, subunit C, domain 1"/>
    <property type="match status" value="1"/>
</dbReference>
<dbReference type="PANTHER" id="PTHR43135">
    <property type="entry name" value="ALPHA-D-RIBOSE 1-METHYLPHOSPHONATE 5-TRIPHOSPHATE DIPHOSPHATASE"/>
    <property type="match status" value="1"/>
</dbReference>
<dbReference type="AlphaFoldDB" id="A0AA97FGK9"/>
<keyword evidence="3" id="KW-1185">Reference proteome</keyword>
<evidence type="ECO:0000259" key="1">
    <source>
        <dbReference type="Pfam" id="PF01979"/>
    </source>
</evidence>
<feature type="domain" description="Amidohydrolase-related" evidence="1">
    <location>
        <begin position="45"/>
        <end position="390"/>
    </location>
</feature>
<dbReference type="InterPro" id="IPR018228">
    <property type="entry name" value="DNase_TatD-rel_CS"/>
</dbReference>
<gene>
    <name evidence="2" type="ORF">N8K70_12075</name>
</gene>
<dbReference type="PROSITE" id="PS01137">
    <property type="entry name" value="TATD_1"/>
    <property type="match status" value="1"/>
</dbReference>
<evidence type="ECO:0000313" key="2">
    <source>
        <dbReference type="EMBL" id="WOF22114.1"/>
    </source>
</evidence>
<dbReference type="Proteomes" id="UP001305498">
    <property type="component" value="Chromosome"/>
</dbReference>
<dbReference type="InterPro" id="IPR051781">
    <property type="entry name" value="Metallo-dep_Hydrolase"/>
</dbReference>
<dbReference type="InterPro" id="IPR032466">
    <property type="entry name" value="Metal_Hydrolase"/>
</dbReference>
<dbReference type="KEGG" id="mbet:N8K70_12075"/>
<dbReference type="RefSeq" id="WP_317138590.1">
    <property type="nucleotide sequence ID" value="NZ_CP118157.1"/>
</dbReference>
<dbReference type="EMBL" id="CP118157">
    <property type="protein sequence ID" value="WOF22114.1"/>
    <property type="molecule type" value="Genomic_DNA"/>
</dbReference>
<organism evidence="2 3">
    <name type="scientific">Microbacterium betulae</name>
    <dbReference type="NCBI Taxonomy" id="2981139"/>
    <lineage>
        <taxon>Bacteria</taxon>
        <taxon>Bacillati</taxon>
        <taxon>Actinomycetota</taxon>
        <taxon>Actinomycetes</taxon>
        <taxon>Micrococcales</taxon>
        <taxon>Microbacteriaceae</taxon>
        <taxon>Microbacterium</taxon>
    </lineage>
</organism>
<evidence type="ECO:0000313" key="3">
    <source>
        <dbReference type="Proteomes" id="UP001305498"/>
    </source>
</evidence>
<dbReference type="GO" id="GO:0016810">
    <property type="term" value="F:hydrolase activity, acting on carbon-nitrogen (but not peptide) bonds"/>
    <property type="evidence" value="ECO:0007669"/>
    <property type="project" value="InterPro"/>
</dbReference>
<accession>A0AA97FGK9</accession>
<dbReference type="PANTHER" id="PTHR43135:SF3">
    <property type="entry name" value="ALPHA-D-RIBOSE 1-METHYLPHOSPHONATE 5-TRIPHOSPHATE DIPHOSPHATASE"/>
    <property type="match status" value="1"/>
</dbReference>
<name>A0AA97FGK9_9MICO</name>
<dbReference type="Pfam" id="PF01979">
    <property type="entry name" value="Amidohydro_1"/>
    <property type="match status" value="1"/>
</dbReference>
<protein>
    <submittedName>
        <fullName evidence="2">Amidohydrolase family protein</fullName>
    </submittedName>
</protein>
<dbReference type="InterPro" id="IPR011059">
    <property type="entry name" value="Metal-dep_hydrolase_composite"/>
</dbReference>
<reference evidence="2 3" key="1">
    <citation type="submission" date="2023-02" db="EMBL/GenBank/DDBJ databases">
        <title>Microbacterium betulae sp. nov., isolated from birch wood.</title>
        <authorList>
            <person name="Pasciak M."/>
            <person name="Pawlik K.J."/>
            <person name="Martynowski D."/>
            <person name="Laczmanski L."/>
            <person name="Ciekot J."/>
            <person name="Szponar B."/>
            <person name="Wojcik-Fatla A."/>
            <person name="Mackiewicz B."/>
            <person name="Farian E."/>
            <person name="Cholewa G."/>
            <person name="Cholewa A."/>
            <person name="Dutkiewicz J."/>
        </authorList>
    </citation>
    <scope>NUCLEOTIDE SEQUENCE [LARGE SCALE GENOMIC DNA]</scope>
    <source>
        <strain evidence="2 3">AB</strain>
    </source>
</reference>
<dbReference type="InterPro" id="IPR006680">
    <property type="entry name" value="Amidohydro-rel"/>
</dbReference>
<sequence length="398" mass="41166">MSDGRLDAVDLWDGRTHRGTVALSWSDGRIDDVSSVGGPGGGLSVIPGLVDTHVHLDVAVAEAVADSAWAVVTPDAEKSLHVLGGALRFAAAGVTTLRDLYATGPQLAAARALAAGVVDGPRLLAYGPVSMTAGHGDLFTPHGAPVRPPVADGVDECRRLVRRWAREGADGVKIYTSGGILSLGDEVGWRNHTRAETEAIVDEAHALGRRVAAHALSAEGIRTALEVGADSIEHATGLAREEIAEVVAAGVPIAPTLVVHEAILRGDDPRLEAARAQTRTVVAGRDANLAAAARAGARFVLGTDANGRLVPYTGAHAELRRMRDLFGWSAERALVAGTSDAAASLGLGRTTGVVAPGLSADLLVVRGRPWEDLDVLAPERIVAVVAKGRLLHGRLPSA</sequence>
<proteinExistence type="predicted"/>
<dbReference type="Gene3D" id="3.20.20.140">
    <property type="entry name" value="Metal-dependent hydrolases"/>
    <property type="match status" value="1"/>
</dbReference>